<gene>
    <name evidence="2" type="ORF">E2562_000267</name>
</gene>
<name>A0A6G1CML6_9ORYZ</name>
<evidence type="ECO:0000256" key="1">
    <source>
        <dbReference type="SAM" id="MobiDB-lite"/>
    </source>
</evidence>
<proteinExistence type="predicted"/>
<dbReference type="Proteomes" id="UP000479710">
    <property type="component" value="Unassembled WGS sequence"/>
</dbReference>
<comment type="caution">
    <text evidence="2">The sequence shown here is derived from an EMBL/GenBank/DDBJ whole genome shotgun (WGS) entry which is preliminary data.</text>
</comment>
<evidence type="ECO:0000313" key="2">
    <source>
        <dbReference type="EMBL" id="KAF0901386.1"/>
    </source>
</evidence>
<feature type="region of interest" description="Disordered" evidence="1">
    <location>
        <begin position="29"/>
        <end position="55"/>
    </location>
</feature>
<sequence length="130" mass="13514">MQIRACSFELGRGAAGAKAGRTVVGTGQRRLVGETGPGHTAEGLGGVGRWGSSPPARVVERRAPGELSSARAIGQLGRQVRAVGECGPGRRRGASAAWRQPSRFGGVGDGILGMEWGWVDPWIVATLVDR</sequence>
<dbReference type="EMBL" id="SPHZ02000008">
    <property type="protein sequence ID" value="KAF0901386.1"/>
    <property type="molecule type" value="Genomic_DNA"/>
</dbReference>
<protein>
    <submittedName>
        <fullName evidence="2">Uncharacterized protein</fullName>
    </submittedName>
</protein>
<reference evidence="2 3" key="1">
    <citation type="submission" date="2019-11" db="EMBL/GenBank/DDBJ databases">
        <title>Whole genome sequence of Oryza granulata.</title>
        <authorList>
            <person name="Li W."/>
        </authorList>
    </citation>
    <scope>NUCLEOTIDE SEQUENCE [LARGE SCALE GENOMIC DNA]</scope>
    <source>
        <strain evidence="3">cv. Menghai</strain>
        <tissue evidence="2">Leaf</tissue>
    </source>
</reference>
<dbReference type="AlphaFoldDB" id="A0A6G1CML6"/>
<evidence type="ECO:0000313" key="3">
    <source>
        <dbReference type="Proteomes" id="UP000479710"/>
    </source>
</evidence>
<organism evidence="2 3">
    <name type="scientific">Oryza meyeriana var. granulata</name>
    <dbReference type="NCBI Taxonomy" id="110450"/>
    <lineage>
        <taxon>Eukaryota</taxon>
        <taxon>Viridiplantae</taxon>
        <taxon>Streptophyta</taxon>
        <taxon>Embryophyta</taxon>
        <taxon>Tracheophyta</taxon>
        <taxon>Spermatophyta</taxon>
        <taxon>Magnoliopsida</taxon>
        <taxon>Liliopsida</taxon>
        <taxon>Poales</taxon>
        <taxon>Poaceae</taxon>
        <taxon>BOP clade</taxon>
        <taxon>Oryzoideae</taxon>
        <taxon>Oryzeae</taxon>
        <taxon>Oryzinae</taxon>
        <taxon>Oryza</taxon>
        <taxon>Oryza meyeriana</taxon>
    </lineage>
</organism>
<accession>A0A6G1CML6</accession>
<keyword evidence="3" id="KW-1185">Reference proteome</keyword>